<evidence type="ECO:0000259" key="5">
    <source>
        <dbReference type="Pfam" id="PF00924"/>
    </source>
</evidence>
<dbReference type="InterPro" id="IPR023408">
    <property type="entry name" value="MscS_beta-dom_sf"/>
</dbReference>
<evidence type="ECO:0000256" key="3">
    <source>
        <dbReference type="ARBA" id="ARBA00022989"/>
    </source>
</evidence>
<dbReference type="PANTHER" id="PTHR30221">
    <property type="entry name" value="SMALL-CONDUCTANCE MECHANOSENSITIVE CHANNEL"/>
    <property type="match status" value="1"/>
</dbReference>
<dbReference type="AlphaFoldDB" id="X0UIS8"/>
<keyword evidence="3" id="KW-1133">Transmembrane helix</keyword>
<dbReference type="Gene3D" id="2.30.30.60">
    <property type="match status" value="1"/>
</dbReference>
<dbReference type="Pfam" id="PF00924">
    <property type="entry name" value="MS_channel_2nd"/>
    <property type="match status" value="1"/>
</dbReference>
<comment type="subcellular location">
    <subcellularLocation>
        <location evidence="1">Membrane</location>
    </subcellularLocation>
</comment>
<sequence length="173" mass="20273">MNPFDIGDVVKIGGHKGIIKSITLTKVIIETIDRIIVQISNSDIASSIVLNYTIKLSSRKKYIHFKRQTRAPQDIGNARLDIDVYDEEIRKQEETDIKNFFTSFSENNQNVLHTYNFKMRVPYTHFRIIIDRFNELCAKYADIFGIRPRFHVLEYSNEITVKFRILTLDSNKI</sequence>
<feature type="non-terminal residue" evidence="6">
    <location>
        <position position="173"/>
    </location>
</feature>
<protein>
    <recommendedName>
        <fullName evidence="5">Mechanosensitive ion channel MscS domain-containing protein</fullName>
    </recommendedName>
</protein>
<dbReference type="InterPro" id="IPR006685">
    <property type="entry name" value="MscS_channel_2nd"/>
</dbReference>
<dbReference type="EMBL" id="BARS01026347">
    <property type="protein sequence ID" value="GAG00283.1"/>
    <property type="molecule type" value="Genomic_DNA"/>
</dbReference>
<comment type="caution">
    <text evidence="6">The sequence shown here is derived from an EMBL/GenBank/DDBJ whole genome shotgun (WGS) entry which is preliminary data.</text>
</comment>
<evidence type="ECO:0000313" key="6">
    <source>
        <dbReference type="EMBL" id="GAG00283.1"/>
    </source>
</evidence>
<dbReference type="InterPro" id="IPR045275">
    <property type="entry name" value="MscS_archaea/bacteria_type"/>
</dbReference>
<reference evidence="6" key="1">
    <citation type="journal article" date="2014" name="Front. Microbiol.">
        <title>High frequency of phylogenetically diverse reductive dehalogenase-homologous genes in deep subseafloor sedimentary metagenomes.</title>
        <authorList>
            <person name="Kawai M."/>
            <person name="Futagami T."/>
            <person name="Toyoda A."/>
            <person name="Takaki Y."/>
            <person name="Nishi S."/>
            <person name="Hori S."/>
            <person name="Arai W."/>
            <person name="Tsubouchi T."/>
            <person name="Morono Y."/>
            <person name="Uchiyama I."/>
            <person name="Ito T."/>
            <person name="Fujiyama A."/>
            <person name="Inagaki F."/>
            <person name="Takami H."/>
        </authorList>
    </citation>
    <scope>NUCLEOTIDE SEQUENCE</scope>
    <source>
        <strain evidence="6">Expedition CK06-06</strain>
    </source>
</reference>
<gene>
    <name evidence="6" type="ORF">S01H1_41533</name>
</gene>
<organism evidence="6">
    <name type="scientific">marine sediment metagenome</name>
    <dbReference type="NCBI Taxonomy" id="412755"/>
    <lineage>
        <taxon>unclassified sequences</taxon>
        <taxon>metagenomes</taxon>
        <taxon>ecological metagenomes</taxon>
    </lineage>
</organism>
<proteinExistence type="predicted"/>
<evidence type="ECO:0000256" key="2">
    <source>
        <dbReference type="ARBA" id="ARBA00022692"/>
    </source>
</evidence>
<dbReference type="InterPro" id="IPR010920">
    <property type="entry name" value="LSM_dom_sf"/>
</dbReference>
<dbReference type="GO" id="GO:0016020">
    <property type="term" value="C:membrane"/>
    <property type="evidence" value="ECO:0007669"/>
    <property type="project" value="UniProtKB-SubCell"/>
</dbReference>
<feature type="domain" description="Mechanosensitive ion channel MscS" evidence="5">
    <location>
        <begin position="2"/>
        <end position="53"/>
    </location>
</feature>
<evidence type="ECO:0000256" key="1">
    <source>
        <dbReference type="ARBA" id="ARBA00004370"/>
    </source>
</evidence>
<keyword evidence="2" id="KW-0812">Transmembrane</keyword>
<name>X0UIS8_9ZZZZ</name>
<evidence type="ECO:0000256" key="4">
    <source>
        <dbReference type="ARBA" id="ARBA00023136"/>
    </source>
</evidence>
<accession>X0UIS8</accession>
<dbReference type="SUPFAM" id="SSF50182">
    <property type="entry name" value="Sm-like ribonucleoproteins"/>
    <property type="match status" value="1"/>
</dbReference>
<dbReference type="GO" id="GO:0008381">
    <property type="term" value="F:mechanosensitive monoatomic ion channel activity"/>
    <property type="evidence" value="ECO:0007669"/>
    <property type="project" value="InterPro"/>
</dbReference>
<keyword evidence="4" id="KW-0472">Membrane</keyword>
<dbReference type="PANTHER" id="PTHR30221:SF1">
    <property type="entry name" value="SMALL-CONDUCTANCE MECHANOSENSITIVE CHANNEL"/>
    <property type="match status" value="1"/>
</dbReference>